<name>A0A081QBD0_STRMT</name>
<dbReference type="Gene3D" id="3.90.550.10">
    <property type="entry name" value="Spore Coat Polysaccharide Biosynthesis Protein SpsA, Chain A"/>
    <property type="match status" value="1"/>
</dbReference>
<dbReference type="SUPFAM" id="SSF53448">
    <property type="entry name" value="Nucleotide-diphospho-sugar transferases"/>
    <property type="match status" value="1"/>
</dbReference>
<dbReference type="OrthoDB" id="396512at2"/>
<dbReference type="InterPro" id="IPR029044">
    <property type="entry name" value="Nucleotide-diphossugar_trans"/>
</dbReference>
<dbReference type="PANTHER" id="PTHR22916:SF51">
    <property type="entry name" value="GLYCOSYLTRANSFERASE EPSH-RELATED"/>
    <property type="match status" value="1"/>
</dbReference>
<dbReference type="InterPro" id="IPR001173">
    <property type="entry name" value="Glyco_trans_2-like"/>
</dbReference>
<dbReference type="PATRIC" id="fig|28037.97.peg.1449"/>
<evidence type="ECO:0000313" key="5">
    <source>
        <dbReference type="Proteomes" id="UP000028030"/>
    </source>
</evidence>
<evidence type="ECO:0000313" key="4">
    <source>
        <dbReference type="EMBL" id="KEQ40253.1"/>
    </source>
</evidence>
<feature type="domain" description="Glycosyltransferase 2-like" evidence="3">
    <location>
        <begin position="8"/>
        <end position="134"/>
    </location>
</feature>
<evidence type="ECO:0000256" key="1">
    <source>
        <dbReference type="ARBA" id="ARBA00022676"/>
    </source>
</evidence>
<proteinExistence type="predicted"/>
<dbReference type="PANTHER" id="PTHR22916">
    <property type="entry name" value="GLYCOSYLTRANSFERASE"/>
    <property type="match status" value="1"/>
</dbReference>
<dbReference type="RefSeq" id="WP_033684192.1">
    <property type="nucleotide sequence ID" value="NZ_JPFW01000008.1"/>
</dbReference>
<sequence length="298" mass="35117">MQTEPLISVIVPVYNVAPYLELALDSIRYQSYQNLEIILINDGSTDDSESICKDIASQDERFRYIYQENAGASVARNRGLDLASGEYIIFVDSDDWLERNAIEFLYQNLIKYDTDIASGNYNMYHDVNQQFHIKVFDGDYRETLYDNREDIVKQIAEQEMRDMAWSGPVMKLFKRELFDGLRFPVGKSVEDTFIMYKVFIKAKRVIHIEKAIYWYRIGQESSLNSLWSEKRVIDEMMAWDERLALIGMLGYDISGHSFLYHCRATRALEKLEEAGLQKSETYRRVKEKLYILSREWEK</sequence>
<reference evidence="4 5" key="1">
    <citation type="submission" date="2014-05" db="EMBL/GenBank/DDBJ databases">
        <authorList>
            <person name="Daugherty S.C."/>
            <person name="Tallon L.J."/>
            <person name="Sadzewicz L."/>
            <person name="Kilian M."/>
            <person name="Tettelin H."/>
        </authorList>
    </citation>
    <scope>NUCLEOTIDE SEQUENCE [LARGE SCALE GENOMIC DNA]</scope>
    <source>
        <strain evidence="4 5">SK642</strain>
    </source>
</reference>
<evidence type="ECO:0000259" key="3">
    <source>
        <dbReference type="Pfam" id="PF00535"/>
    </source>
</evidence>
<organism evidence="4 5">
    <name type="scientific">Streptococcus mitis</name>
    <dbReference type="NCBI Taxonomy" id="28037"/>
    <lineage>
        <taxon>Bacteria</taxon>
        <taxon>Bacillati</taxon>
        <taxon>Bacillota</taxon>
        <taxon>Bacilli</taxon>
        <taxon>Lactobacillales</taxon>
        <taxon>Streptococcaceae</taxon>
        <taxon>Streptococcus</taxon>
        <taxon>Streptococcus mitis group</taxon>
    </lineage>
</organism>
<keyword evidence="1" id="KW-0328">Glycosyltransferase</keyword>
<gene>
    <name evidence="4" type="ORF">SK642_1511</name>
</gene>
<dbReference type="Proteomes" id="UP000028030">
    <property type="component" value="Unassembled WGS sequence"/>
</dbReference>
<evidence type="ECO:0000256" key="2">
    <source>
        <dbReference type="ARBA" id="ARBA00022679"/>
    </source>
</evidence>
<protein>
    <submittedName>
        <fullName evidence="4">Glycosyl transferase 2 family protein</fullName>
    </submittedName>
</protein>
<dbReference type="AlphaFoldDB" id="A0A081QBD0"/>
<dbReference type="EMBL" id="JPFW01000008">
    <property type="protein sequence ID" value="KEQ40253.1"/>
    <property type="molecule type" value="Genomic_DNA"/>
</dbReference>
<accession>A0A081QBD0</accession>
<keyword evidence="2 4" id="KW-0808">Transferase</keyword>
<dbReference type="GO" id="GO:0016757">
    <property type="term" value="F:glycosyltransferase activity"/>
    <property type="evidence" value="ECO:0007669"/>
    <property type="project" value="UniProtKB-KW"/>
</dbReference>
<dbReference type="CDD" id="cd00761">
    <property type="entry name" value="Glyco_tranf_GTA_type"/>
    <property type="match status" value="1"/>
</dbReference>
<dbReference type="Pfam" id="PF00535">
    <property type="entry name" value="Glycos_transf_2"/>
    <property type="match status" value="1"/>
</dbReference>
<comment type="caution">
    <text evidence="4">The sequence shown here is derived from an EMBL/GenBank/DDBJ whole genome shotgun (WGS) entry which is preliminary data.</text>
</comment>